<evidence type="ECO:0000313" key="1">
    <source>
        <dbReference type="EMBL" id="CAG8729755.1"/>
    </source>
</evidence>
<feature type="non-terminal residue" evidence="1">
    <location>
        <position position="117"/>
    </location>
</feature>
<evidence type="ECO:0000313" key="2">
    <source>
        <dbReference type="Proteomes" id="UP000789901"/>
    </source>
</evidence>
<proteinExistence type="predicted"/>
<keyword evidence="2" id="KW-1185">Reference proteome</keyword>
<accession>A0ABN7V6Q8</accession>
<sequence length="117" mass="14091">MKQQRTILPGRRRSNNGICSTSDDYEKPFYTGSIVEIVDFLWDFESLKKAMVKEVVEIEEKINKAWSIKQKDNKSILTYTYCYKTLVALVKGLIKDYEEMYWYIFGLHKQYRWRVEI</sequence>
<organism evidence="1 2">
    <name type="scientific">Gigaspora margarita</name>
    <dbReference type="NCBI Taxonomy" id="4874"/>
    <lineage>
        <taxon>Eukaryota</taxon>
        <taxon>Fungi</taxon>
        <taxon>Fungi incertae sedis</taxon>
        <taxon>Mucoromycota</taxon>
        <taxon>Glomeromycotina</taxon>
        <taxon>Glomeromycetes</taxon>
        <taxon>Diversisporales</taxon>
        <taxon>Gigasporaceae</taxon>
        <taxon>Gigaspora</taxon>
    </lineage>
</organism>
<gene>
    <name evidence="1" type="ORF">GMARGA_LOCUS14285</name>
</gene>
<reference evidence="1 2" key="1">
    <citation type="submission" date="2021-06" db="EMBL/GenBank/DDBJ databases">
        <authorList>
            <person name="Kallberg Y."/>
            <person name="Tangrot J."/>
            <person name="Rosling A."/>
        </authorList>
    </citation>
    <scope>NUCLEOTIDE SEQUENCE [LARGE SCALE GENOMIC DNA]</scope>
    <source>
        <strain evidence="1 2">120-4 pot B 10/14</strain>
    </source>
</reference>
<dbReference type="Proteomes" id="UP000789901">
    <property type="component" value="Unassembled WGS sequence"/>
</dbReference>
<comment type="caution">
    <text evidence="1">The sequence shown here is derived from an EMBL/GenBank/DDBJ whole genome shotgun (WGS) entry which is preliminary data.</text>
</comment>
<protein>
    <submittedName>
        <fullName evidence="1">6477_t:CDS:1</fullName>
    </submittedName>
</protein>
<dbReference type="EMBL" id="CAJVQB010009399">
    <property type="protein sequence ID" value="CAG8729755.1"/>
    <property type="molecule type" value="Genomic_DNA"/>
</dbReference>
<name>A0ABN7V6Q8_GIGMA</name>